<dbReference type="Proteomes" id="UP000515800">
    <property type="component" value="Chromosome"/>
</dbReference>
<feature type="transmembrane region" description="Helical" evidence="1">
    <location>
        <begin position="6"/>
        <end position="26"/>
    </location>
</feature>
<dbReference type="InterPro" id="IPR003491">
    <property type="entry name" value="REP-like_C"/>
</dbReference>
<dbReference type="Pfam" id="PF01381">
    <property type="entry name" value="HTH_3"/>
    <property type="match status" value="1"/>
</dbReference>
<dbReference type="InterPro" id="IPR040819">
    <property type="entry name" value="Rol_Rep_N"/>
</dbReference>
<dbReference type="Gene3D" id="1.10.260.40">
    <property type="entry name" value="lambda repressor-like DNA-binding domains"/>
    <property type="match status" value="1"/>
</dbReference>
<keyword evidence="4" id="KW-1185">Reference proteome</keyword>
<dbReference type="EMBL" id="CP060724">
    <property type="protein sequence ID" value="QNN74744.1"/>
    <property type="molecule type" value="Genomic_DNA"/>
</dbReference>
<reference evidence="3 4" key="1">
    <citation type="submission" date="2020-08" db="EMBL/GenBank/DDBJ databases">
        <title>Genome sequence of Weissella diestrammenae KACC 16890T.</title>
        <authorList>
            <person name="Hyun D.-W."/>
            <person name="Bae J.-W."/>
        </authorList>
    </citation>
    <scope>NUCLEOTIDE SEQUENCE [LARGE SCALE GENOMIC DNA]</scope>
    <source>
        <strain evidence="3 4">KACC 16890</strain>
    </source>
</reference>
<dbReference type="AlphaFoldDB" id="A0A7G9T3R9"/>
<evidence type="ECO:0000313" key="4">
    <source>
        <dbReference type="Proteomes" id="UP000515800"/>
    </source>
</evidence>
<dbReference type="KEGG" id="wdi:H9L19_04810"/>
<feature type="domain" description="HTH cro/C1-type" evidence="2">
    <location>
        <begin position="189"/>
        <end position="242"/>
    </location>
</feature>
<name>A0A7G9T3R9_9LACO</name>
<evidence type="ECO:0000259" key="2">
    <source>
        <dbReference type="PROSITE" id="PS50943"/>
    </source>
</evidence>
<protein>
    <submittedName>
        <fullName evidence="3">XRE family transcriptional regulator</fullName>
    </submittedName>
</protein>
<dbReference type="InterPro" id="IPR010982">
    <property type="entry name" value="Lambda_DNA-bd_dom_sf"/>
</dbReference>
<dbReference type="SMART" id="SM00530">
    <property type="entry name" value="HTH_XRE"/>
    <property type="match status" value="1"/>
</dbReference>
<dbReference type="PROSITE" id="PS50943">
    <property type="entry name" value="HTH_CROC1"/>
    <property type="match status" value="1"/>
</dbReference>
<evidence type="ECO:0000256" key="1">
    <source>
        <dbReference type="SAM" id="Phobius"/>
    </source>
</evidence>
<evidence type="ECO:0000313" key="3">
    <source>
        <dbReference type="EMBL" id="QNN74744.1"/>
    </source>
</evidence>
<gene>
    <name evidence="3" type="ORF">H9L19_04810</name>
</gene>
<proteinExistence type="predicted"/>
<feature type="transmembrane region" description="Helical" evidence="1">
    <location>
        <begin position="33"/>
        <end position="53"/>
    </location>
</feature>
<dbReference type="CDD" id="cd00093">
    <property type="entry name" value="HTH_XRE"/>
    <property type="match status" value="1"/>
</dbReference>
<sequence>MLTVYIDSFLLISFFLIIIAIYNLVFIYISDDYFAFIIMEVVGIIALLVYRWLIGGQKVIDVNGEFKLADAVFLGTVQHSLRFSLQPTIRVGLMQNDEMVETYEIEIDISKIEALPNIGSKIDIVSIKGNELIGYTGEFLDSDAHYPVSDFIAQFEALSKMKDVGLYQIMKRSDDMDDIAYAEFTGDSLKLLREKYKLTQKDVAAAIDMSVGNIRAIEQENKVIKQKNIDKLIAAYPKFKDLITLQFDWVAFNFPDMNGEDVIKNVLNLKRDLFINRATSQNFYTREYAYGGEKSIYVQDFAPDLDNDNFQKPGATLFLTGMGCRLFEKAMIEQGIDWRGFFNRMYAYKGHATRVDLAINDMDELVDAVQEKKFWSKKKVYNIHGSSDGGWTIDFGKSPFVVRIYDKQKEQAAKGNFTNISTRVELELHGDKATQIIEEWLGSDNLVGSAFDILYTYVVFLNENVDESQMKGFRVREEYIDTLKPNASWALFTALGQKMKFITQPRAQSIERIENWLRNYVCPSLKIVQQTGGWNSLLESINEAELSLEQQELVQATNTKQMSESAVDIRTIQIPGMKELLNM</sequence>
<dbReference type="Pfam" id="PF18106">
    <property type="entry name" value="Rol_Rep_N"/>
    <property type="match status" value="1"/>
</dbReference>
<dbReference type="GO" id="GO:0003677">
    <property type="term" value="F:DNA binding"/>
    <property type="evidence" value="ECO:0007669"/>
    <property type="project" value="InterPro"/>
</dbReference>
<dbReference type="Pfam" id="PF02486">
    <property type="entry name" value="Rep_trans"/>
    <property type="match status" value="1"/>
</dbReference>
<keyword evidence="1" id="KW-0472">Membrane</keyword>
<dbReference type="SUPFAM" id="SSF47413">
    <property type="entry name" value="lambda repressor-like DNA-binding domains"/>
    <property type="match status" value="1"/>
</dbReference>
<dbReference type="RefSeq" id="WP_187528579.1">
    <property type="nucleotide sequence ID" value="NZ_CP060724.1"/>
</dbReference>
<organism evidence="3 4">
    <name type="scientific">Weissella diestrammenae</name>
    <dbReference type="NCBI Taxonomy" id="1162633"/>
    <lineage>
        <taxon>Bacteria</taxon>
        <taxon>Bacillati</taxon>
        <taxon>Bacillota</taxon>
        <taxon>Bacilli</taxon>
        <taxon>Lactobacillales</taxon>
        <taxon>Lactobacillaceae</taxon>
        <taxon>Weissella</taxon>
    </lineage>
</organism>
<keyword evidence="1" id="KW-1133">Transmembrane helix</keyword>
<accession>A0A7G9T3R9</accession>
<keyword evidence="1" id="KW-0812">Transmembrane</keyword>
<dbReference type="InterPro" id="IPR001387">
    <property type="entry name" value="Cro/C1-type_HTH"/>
</dbReference>